<dbReference type="EMBL" id="CP114040">
    <property type="protein sequence ID" value="WAS95097.1"/>
    <property type="molecule type" value="Genomic_DNA"/>
</dbReference>
<reference evidence="1" key="1">
    <citation type="submission" date="2022-11" db="EMBL/GenBank/DDBJ databases">
        <title>Minimal conservation of predation-associated metabolite biosynthetic gene clusters underscores biosynthetic potential of Myxococcota including descriptions for ten novel species: Archangium lansinium sp. nov., Myxococcus landrumus sp. nov., Nannocystis bai.</title>
        <authorList>
            <person name="Ahearne A."/>
            <person name="Stevens C."/>
            <person name="Dowd S."/>
        </authorList>
    </citation>
    <scope>NUCLEOTIDE SEQUENCE</scope>
    <source>
        <strain evidence="1">Fl3</strain>
    </source>
</reference>
<evidence type="ECO:0000313" key="2">
    <source>
        <dbReference type="Proteomes" id="UP001164459"/>
    </source>
</evidence>
<dbReference type="RefSeq" id="WP_269037429.1">
    <property type="nucleotide sequence ID" value="NZ_CP114040.1"/>
</dbReference>
<keyword evidence="2" id="KW-1185">Reference proteome</keyword>
<accession>A0ABY7H758</accession>
<dbReference type="Proteomes" id="UP001164459">
    <property type="component" value="Chromosome"/>
</dbReference>
<sequence>MGAMMPRQSTDFARLPCRNPRVDFRRARDEARPPEQARIDMGWNFGGVVIDFDFRSVVDELLEPADRRFINGRETPEERRQKALMDVGTLVLRLLGYGADVADAPIEFSDAASASFEDYAVGEIGGKTIVLGAGIALAQETAELVERLAAISRERGAVLVFWFNDASGSYMFSVFRDGARVRFRSTGPGLSGDEGERVAGEPQAPCHGHDYEMAVLEAFVGRPFRELEHLQMERFDA</sequence>
<name>A0ABY7H758_9BACT</name>
<protein>
    <submittedName>
        <fullName evidence="1">Uncharacterized protein</fullName>
    </submittedName>
</protein>
<proteinExistence type="predicted"/>
<organism evidence="1 2">
    <name type="scientific">Nannocystis punicea</name>
    <dbReference type="NCBI Taxonomy" id="2995304"/>
    <lineage>
        <taxon>Bacteria</taxon>
        <taxon>Pseudomonadati</taxon>
        <taxon>Myxococcota</taxon>
        <taxon>Polyangia</taxon>
        <taxon>Nannocystales</taxon>
        <taxon>Nannocystaceae</taxon>
        <taxon>Nannocystis</taxon>
    </lineage>
</organism>
<gene>
    <name evidence="1" type="ORF">O0S08_02960</name>
</gene>
<evidence type="ECO:0000313" key="1">
    <source>
        <dbReference type="EMBL" id="WAS95097.1"/>
    </source>
</evidence>